<sequence>MEPGVAKRTECKYSRRHAKKWCAHSDEKRGFISTTCSIELELALVKGYRVTKVISIYHWGEWSDKLLRPYVQDMMRLKIEASGWPSSVLAAENPKLEQELKNEFIEKNQKEYGIKLEPSRIAKNDGMRYLAKTCNNSMWGRWALRCNLTQDCITSSPVKLHTVLNDPKLEIGAVEMLTPGLFAVPFRNRREFVRPHEKYNIVLALITTANARVILYKYMDQIVNDKDCKLLYTDTDSCFYVHKRGKIPPFGVGEHYLCKPCHDYKTYNGKMRPEGNFYLTKMRITPDRKCFTCGGTKTSKWYRHSKPEQYLCNDCCKKQQRIKSKINKN</sequence>
<dbReference type="OrthoDB" id="5876545at2759"/>
<dbReference type="SUPFAM" id="SSF56672">
    <property type="entry name" value="DNA/RNA polymerases"/>
    <property type="match status" value="1"/>
</dbReference>
<organism evidence="1 2">
    <name type="scientific">Meloidogyne enterolobii</name>
    <name type="common">Root-knot nematode worm</name>
    <name type="synonym">Meloidogyne mayaguensis</name>
    <dbReference type="NCBI Taxonomy" id="390850"/>
    <lineage>
        <taxon>Eukaryota</taxon>
        <taxon>Metazoa</taxon>
        <taxon>Ecdysozoa</taxon>
        <taxon>Nematoda</taxon>
        <taxon>Chromadorea</taxon>
        <taxon>Rhabditida</taxon>
        <taxon>Tylenchina</taxon>
        <taxon>Tylenchomorpha</taxon>
        <taxon>Tylenchoidea</taxon>
        <taxon>Meloidogynidae</taxon>
        <taxon>Meloidogyninae</taxon>
        <taxon>Meloidogyne</taxon>
    </lineage>
</organism>
<dbReference type="AlphaFoldDB" id="A0A6V7UVA4"/>
<dbReference type="PANTHER" id="PTHR33568">
    <property type="entry name" value="DNA POLYMERASE"/>
    <property type="match status" value="1"/>
</dbReference>
<reference evidence="1 2" key="1">
    <citation type="submission" date="2020-08" db="EMBL/GenBank/DDBJ databases">
        <authorList>
            <person name="Koutsovoulos G."/>
            <person name="Danchin GJ E."/>
        </authorList>
    </citation>
    <scope>NUCLEOTIDE SEQUENCE [LARGE SCALE GENOMIC DNA]</scope>
</reference>
<proteinExistence type="predicted"/>
<evidence type="ECO:0000313" key="1">
    <source>
        <dbReference type="EMBL" id="CAD2166514.1"/>
    </source>
</evidence>
<dbReference type="EMBL" id="CAJEWN010000118">
    <property type="protein sequence ID" value="CAD2166514.1"/>
    <property type="molecule type" value="Genomic_DNA"/>
</dbReference>
<comment type="caution">
    <text evidence="1">The sequence shown here is derived from an EMBL/GenBank/DDBJ whole genome shotgun (WGS) entry which is preliminary data.</text>
</comment>
<evidence type="ECO:0000313" key="2">
    <source>
        <dbReference type="Proteomes" id="UP000580250"/>
    </source>
</evidence>
<gene>
    <name evidence="1" type="ORF">MENT_LOCUS17886</name>
</gene>
<dbReference type="InterPro" id="IPR023211">
    <property type="entry name" value="DNA_pol_palm_dom_sf"/>
</dbReference>
<dbReference type="Proteomes" id="UP000580250">
    <property type="component" value="Unassembled WGS sequence"/>
</dbReference>
<accession>A0A6V7UVA4</accession>
<dbReference type="PANTHER" id="PTHR33568:SF3">
    <property type="entry name" value="DNA-DIRECTED DNA POLYMERASE"/>
    <property type="match status" value="1"/>
</dbReference>
<name>A0A6V7UVA4_MELEN</name>
<dbReference type="InterPro" id="IPR043502">
    <property type="entry name" value="DNA/RNA_pol_sf"/>
</dbReference>
<protein>
    <submittedName>
        <fullName evidence="1">Uncharacterized protein</fullName>
    </submittedName>
</protein>
<dbReference type="Gene3D" id="3.90.1600.10">
    <property type="entry name" value="Palm domain of DNA polymerase"/>
    <property type="match status" value="1"/>
</dbReference>